<proteinExistence type="predicted"/>
<dbReference type="EMBL" id="JAJAUY010000087">
    <property type="protein sequence ID" value="MCB5181729.1"/>
    <property type="molecule type" value="Genomic_DNA"/>
</dbReference>
<keyword evidence="3" id="KW-1185">Reference proteome</keyword>
<reference evidence="2 3" key="1">
    <citation type="submission" date="2021-10" db="EMBL/GenBank/DDBJ databases">
        <title>Streptomyces sp. strain SMC 277, a novel streptomycete isolated from soil.</title>
        <authorList>
            <person name="Chanama M."/>
        </authorList>
    </citation>
    <scope>NUCLEOTIDE SEQUENCE [LARGE SCALE GENOMIC DNA]</scope>
    <source>
        <strain evidence="2 3">SMC 277</strain>
    </source>
</reference>
<dbReference type="Pfam" id="PF01738">
    <property type="entry name" value="DLH"/>
    <property type="match status" value="1"/>
</dbReference>
<dbReference type="InterPro" id="IPR051049">
    <property type="entry name" value="Dienelactone_hydrolase-like"/>
</dbReference>
<dbReference type="SUPFAM" id="SSF53474">
    <property type="entry name" value="alpha/beta-Hydrolases"/>
    <property type="match status" value="1"/>
</dbReference>
<feature type="domain" description="Dienelactone hydrolase" evidence="1">
    <location>
        <begin position="33"/>
        <end position="163"/>
    </location>
</feature>
<dbReference type="InterPro" id="IPR002925">
    <property type="entry name" value="Dienelactn_hydro"/>
</dbReference>
<dbReference type="PANTHER" id="PTHR46623:SF6">
    <property type="entry name" value="ALPHA_BETA-HYDROLASES SUPERFAMILY PROTEIN"/>
    <property type="match status" value="1"/>
</dbReference>
<dbReference type="Proteomes" id="UP001199054">
    <property type="component" value="Unassembled WGS sequence"/>
</dbReference>
<evidence type="ECO:0000313" key="2">
    <source>
        <dbReference type="EMBL" id="MCB5181729.1"/>
    </source>
</evidence>
<dbReference type="Gene3D" id="3.40.50.1820">
    <property type="entry name" value="alpha/beta hydrolase"/>
    <property type="match status" value="1"/>
</dbReference>
<dbReference type="GO" id="GO:0016787">
    <property type="term" value="F:hydrolase activity"/>
    <property type="evidence" value="ECO:0007669"/>
    <property type="project" value="UniProtKB-KW"/>
</dbReference>
<dbReference type="InterPro" id="IPR029058">
    <property type="entry name" value="AB_hydrolase_fold"/>
</dbReference>
<gene>
    <name evidence="2" type="ORF">LG632_20390</name>
</gene>
<accession>A0ABS8BAS5</accession>
<keyword evidence="2" id="KW-0378">Hydrolase</keyword>
<name>A0ABS8BAS5_9ACTN</name>
<dbReference type="PANTHER" id="PTHR46623">
    <property type="entry name" value="CARBOXYMETHYLENEBUTENOLIDASE-RELATED"/>
    <property type="match status" value="1"/>
</dbReference>
<protein>
    <submittedName>
        <fullName evidence="2">Dienelactone hydrolase family protein</fullName>
    </submittedName>
</protein>
<dbReference type="RefSeq" id="WP_226728816.1">
    <property type="nucleotide sequence ID" value="NZ_JAJAUY010000087.1"/>
</dbReference>
<organism evidence="2 3">
    <name type="scientific">Streptomyces antimicrobicus</name>
    <dbReference type="NCBI Taxonomy" id="2883108"/>
    <lineage>
        <taxon>Bacteria</taxon>
        <taxon>Bacillati</taxon>
        <taxon>Actinomycetota</taxon>
        <taxon>Actinomycetes</taxon>
        <taxon>Kitasatosporales</taxon>
        <taxon>Streptomycetaceae</taxon>
        <taxon>Streptomyces</taxon>
    </lineage>
</organism>
<comment type="caution">
    <text evidence="2">The sequence shown here is derived from an EMBL/GenBank/DDBJ whole genome shotgun (WGS) entry which is preliminary data.</text>
</comment>
<sequence length="275" mass="29140">MSGSAPVSQLAGWRREPFSWQGVTHDCYERGEGPGVVLLPELPGISPEVTGLAQHLVDSGFTVVVPSLYGTPGAPAFGARAFVTMARACVSREFLAFATGGRRPVADYLRALAREVAARTPGAGVGVVGLCFSGGFALAAAVDDTVLAAVMSQPSLPLPLTKACRADAGLSEGELGEVVRRTREDDLCVLGMRFTGDALVPAERFDTLRRRLGSAFEYIELDSRPGNPDGFGPRAHSVITHEVRETPGHPAFEARERTVAFLRRQLAPTTAPVAD</sequence>
<evidence type="ECO:0000259" key="1">
    <source>
        <dbReference type="Pfam" id="PF01738"/>
    </source>
</evidence>
<evidence type="ECO:0000313" key="3">
    <source>
        <dbReference type="Proteomes" id="UP001199054"/>
    </source>
</evidence>